<name>A0A552DMB3_MICAE</name>
<comment type="caution">
    <text evidence="1">The sequence shown here is derived from an EMBL/GenBank/DDBJ whole genome shotgun (WGS) entry which is preliminary data.</text>
</comment>
<reference evidence="1 2" key="1">
    <citation type="submission" date="2019-01" db="EMBL/GenBank/DDBJ databases">
        <title>Coherence of Microcystis species and biogeography revealed through population genomics.</title>
        <authorList>
            <person name="Perez-Carrascal O.M."/>
            <person name="Terrat Y."/>
            <person name="Giani A."/>
            <person name="Fortin N."/>
            <person name="Tromas N."/>
            <person name="Shapiro B.J."/>
        </authorList>
    </citation>
    <scope>NUCLEOTIDE SEQUENCE [LARGE SCALE GENOMIC DNA]</scope>
    <source>
        <strain evidence="1">Ma_SC_T_19800800_S464</strain>
    </source>
</reference>
<organism evidence="1 2">
    <name type="scientific">Microcystis aeruginosa Ma_SC_T_19800800_S464</name>
    <dbReference type="NCBI Taxonomy" id="2486257"/>
    <lineage>
        <taxon>Bacteria</taxon>
        <taxon>Bacillati</taxon>
        <taxon>Cyanobacteriota</taxon>
        <taxon>Cyanophyceae</taxon>
        <taxon>Oscillatoriophycideae</taxon>
        <taxon>Chroococcales</taxon>
        <taxon>Microcystaceae</taxon>
        <taxon>Microcystis</taxon>
    </lineage>
</organism>
<protein>
    <submittedName>
        <fullName evidence="1">Uncharacterized protein</fullName>
    </submittedName>
</protein>
<proteinExistence type="predicted"/>
<gene>
    <name evidence="1" type="ORF">EWV81_16335</name>
</gene>
<sequence length="324" mass="37848">MRKVIELILRKLFQRKPEVPELVEIVHNREMSAVGIFAKKAESIDSDKFSGQEFLMFVKMKYCLARGIEEYAGLDQSIKLLQGAIEAKNSYLTLDQTEFRYRSSKQQDFYQYVESLLASDYEDKAAFQARVAEKLLSTLPQVKTEEGKIALKDYQSELERLADYELGLKLLSLFKTYQLADYSVLRTISDILETFREKQTLDYSSLVVLVISKYEVFEKLKNIIGVADNKNKPETYARMMQYIALTYRHGKSYAQFAELLQVMRKWYLPYRAILDIRQRYPRSSFKLPKQFSEDIPGVAIYDKYRKSLTDAKTGFTYVDFGDDD</sequence>
<dbReference type="AlphaFoldDB" id="A0A552DMB3"/>
<evidence type="ECO:0000313" key="2">
    <source>
        <dbReference type="Proteomes" id="UP000319313"/>
    </source>
</evidence>
<accession>A0A552DMB3</accession>
<dbReference type="Proteomes" id="UP000319313">
    <property type="component" value="Unassembled WGS sequence"/>
</dbReference>
<dbReference type="EMBL" id="SFBL01000150">
    <property type="protein sequence ID" value="TRU23363.1"/>
    <property type="molecule type" value="Genomic_DNA"/>
</dbReference>
<evidence type="ECO:0000313" key="1">
    <source>
        <dbReference type="EMBL" id="TRU23363.1"/>
    </source>
</evidence>